<dbReference type="AlphaFoldDB" id="F8LD13"/>
<name>F8LD13_9BACT</name>
<evidence type="ECO:0000256" key="1">
    <source>
        <dbReference type="SAM" id="Phobius"/>
    </source>
</evidence>
<gene>
    <name evidence="2" type="ORF">WCH_AD03410</name>
</gene>
<sequence>MRFWRTWLWAAGFWTGPWTWIAAGIARVAATSSQ</sequence>
<keyword evidence="1" id="KW-0812">Transmembrane</keyword>
<protein>
    <submittedName>
        <fullName evidence="2">Uncharacterized protein</fullName>
    </submittedName>
</protein>
<reference evidence="2" key="1">
    <citation type="submission" date="2011-05" db="EMBL/GenBank/DDBJ databases">
        <title>Unity in variety -- the pan-genome of the Chlamydiae.</title>
        <authorList>
            <person name="Collingro A."/>
            <person name="Tischler P."/>
            <person name="Weinmaier T."/>
            <person name="Penz T."/>
            <person name="Heinz E."/>
            <person name="Brunham R.C."/>
            <person name="Read T.D."/>
            <person name="Bavoil P.M."/>
            <person name="Sachse K."/>
            <person name="Kahane S."/>
            <person name="Friedman M.G."/>
            <person name="Rattei T."/>
            <person name="Myers G.S.A."/>
            <person name="Horn M."/>
        </authorList>
    </citation>
    <scope>NUCLEOTIDE SEQUENCE</scope>
    <source>
        <strain evidence="2">2032/99</strain>
    </source>
</reference>
<accession>F8LD13</accession>
<proteinExistence type="predicted"/>
<keyword evidence="1" id="KW-1133">Transmembrane helix</keyword>
<organism evidence="2">
    <name type="scientific">Waddlia chondrophila 2032/99</name>
    <dbReference type="NCBI Taxonomy" id="765953"/>
    <lineage>
        <taxon>Bacteria</taxon>
        <taxon>Pseudomonadati</taxon>
        <taxon>Chlamydiota</taxon>
        <taxon>Chlamydiia</taxon>
        <taxon>Parachlamydiales</taxon>
        <taxon>Waddliaceae</taxon>
        <taxon>Waddlia</taxon>
    </lineage>
</organism>
<dbReference type="EMBL" id="FR872653">
    <property type="protein sequence ID" value="CCB91599.1"/>
    <property type="molecule type" value="Genomic_DNA"/>
</dbReference>
<keyword evidence="1" id="KW-0472">Membrane</keyword>
<evidence type="ECO:0000313" key="2">
    <source>
        <dbReference type="EMBL" id="CCB91599.1"/>
    </source>
</evidence>
<feature type="transmembrane region" description="Helical" evidence="1">
    <location>
        <begin position="6"/>
        <end position="30"/>
    </location>
</feature>